<dbReference type="Proteomes" id="UP000094569">
    <property type="component" value="Unassembled WGS sequence"/>
</dbReference>
<dbReference type="InterPro" id="IPR021833">
    <property type="entry name" value="DUF3425"/>
</dbReference>
<dbReference type="PANTHER" id="PTHR38116">
    <property type="entry name" value="CHROMOSOME 7, WHOLE GENOME SHOTGUN SEQUENCE"/>
    <property type="match status" value="1"/>
</dbReference>
<dbReference type="EMBL" id="JXNT01000001">
    <property type="protein sequence ID" value="ODM23132.1"/>
    <property type="molecule type" value="Genomic_DNA"/>
</dbReference>
<dbReference type="STRING" id="573508.A0A1E3BQ95"/>
<keyword evidence="3" id="KW-1185">Reference proteome</keyword>
<name>A0A1E3BQ95_ASPCR</name>
<evidence type="ECO:0000313" key="3">
    <source>
        <dbReference type="Proteomes" id="UP000094569"/>
    </source>
</evidence>
<reference evidence="2 3" key="1">
    <citation type="journal article" date="2016" name="BMC Genomics">
        <title>Comparative genomic and transcriptomic analyses of the Fuzhuan brick tea-fermentation fungus Aspergillus cristatus.</title>
        <authorList>
            <person name="Ge Y."/>
            <person name="Wang Y."/>
            <person name="Liu Y."/>
            <person name="Tan Y."/>
            <person name="Ren X."/>
            <person name="Zhang X."/>
            <person name="Hyde K.D."/>
            <person name="Liu Y."/>
            <person name="Liu Z."/>
        </authorList>
    </citation>
    <scope>NUCLEOTIDE SEQUENCE [LARGE SCALE GENOMIC DNA]</scope>
    <source>
        <strain evidence="2 3">GZAAS20.1005</strain>
    </source>
</reference>
<organism evidence="2 3">
    <name type="scientific">Aspergillus cristatus</name>
    <name type="common">Chinese Fuzhuan brick tea-fermentation fungus</name>
    <name type="synonym">Eurotium cristatum</name>
    <dbReference type="NCBI Taxonomy" id="573508"/>
    <lineage>
        <taxon>Eukaryota</taxon>
        <taxon>Fungi</taxon>
        <taxon>Dikarya</taxon>
        <taxon>Ascomycota</taxon>
        <taxon>Pezizomycotina</taxon>
        <taxon>Eurotiomycetes</taxon>
        <taxon>Eurotiomycetidae</taxon>
        <taxon>Eurotiales</taxon>
        <taxon>Aspergillaceae</taxon>
        <taxon>Aspergillus</taxon>
        <taxon>Aspergillus subgen. Aspergillus</taxon>
    </lineage>
</organism>
<comment type="caution">
    <text evidence="2">The sequence shown here is derived from an EMBL/GenBank/DDBJ whole genome shotgun (WGS) entry which is preliminary data.</text>
</comment>
<evidence type="ECO:0008006" key="4">
    <source>
        <dbReference type="Google" id="ProtNLM"/>
    </source>
</evidence>
<dbReference type="VEuPathDB" id="FungiDB:SI65_00721"/>
<gene>
    <name evidence="2" type="ORF">SI65_00721</name>
</gene>
<dbReference type="OrthoDB" id="2245989at2759"/>
<dbReference type="Pfam" id="PF11905">
    <property type="entry name" value="DUF3425"/>
    <property type="match status" value="1"/>
</dbReference>
<evidence type="ECO:0000256" key="1">
    <source>
        <dbReference type="SAM" id="MobiDB-lite"/>
    </source>
</evidence>
<dbReference type="PANTHER" id="PTHR38116:SF1">
    <property type="entry name" value="BZIP DOMAIN-CONTAINING PROTEIN"/>
    <property type="match status" value="1"/>
</dbReference>
<feature type="compositionally biased region" description="Basic residues" evidence="1">
    <location>
        <begin position="44"/>
        <end position="54"/>
    </location>
</feature>
<proteinExistence type="predicted"/>
<sequence length="286" mass="32910">MSTNSTSLSLEEMPQRALARAVDEDWTGLRDPAERRRLQNRLNQRARRSRNQSTKKKDGDIHKHAAQSSEAYATAYRTLVSKAHTRQPWIFNCKFAPHNVQDLMAHFENSAIQSHALGTPNIDHLIILSRLNVQRAFTDNTAAVGMTLEWLRDDDSISIYNVASVGFSQDSVPLALRPTPLQRTKPHHPWIDCFPFPQIRDNLIAVEDEFDDSELCSDLMAFWDTRNSGATLLVWGFPWDPNNWEVTEGFLKKWGWIIRGCPEIMQSTNRWRTLRGEKRLTLSVQN</sequence>
<protein>
    <recommendedName>
        <fullName evidence="4">BZIP domain-containing protein</fullName>
    </recommendedName>
</protein>
<dbReference type="AlphaFoldDB" id="A0A1E3BQ95"/>
<accession>A0A1E3BQ95</accession>
<evidence type="ECO:0000313" key="2">
    <source>
        <dbReference type="EMBL" id="ODM23132.1"/>
    </source>
</evidence>
<feature type="region of interest" description="Disordered" evidence="1">
    <location>
        <begin position="39"/>
        <end position="66"/>
    </location>
</feature>